<dbReference type="SMART" id="SM00050">
    <property type="entry name" value="DISIN"/>
    <property type="match status" value="1"/>
</dbReference>
<keyword evidence="11" id="KW-1185">Reference proteome</keyword>
<dbReference type="PROSITE" id="PS50215">
    <property type="entry name" value="ADAM_MEPRO"/>
    <property type="match status" value="1"/>
</dbReference>
<dbReference type="PANTHER" id="PTHR45702:SF2">
    <property type="entry name" value="KUZBANIAN, ISOFORM A"/>
    <property type="match status" value="1"/>
</dbReference>
<evidence type="ECO:0000259" key="9">
    <source>
        <dbReference type="PROSITE" id="PS50215"/>
    </source>
</evidence>
<dbReference type="InterPro" id="IPR001762">
    <property type="entry name" value="Disintegrin_dom"/>
</dbReference>
<evidence type="ECO:0000256" key="3">
    <source>
        <dbReference type="ARBA" id="ARBA00022685"/>
    </source>
</evidence>
<dbReference type="InterPro" id="IPR024079">
    <property type="entry name" value="MetalloPept_cat_dom_sf"/>
</dbReference>
<dbReference type="GO" id="GO:0046872">
    <property type="term" value="F:metal ion binding"/>
    <property type="evidence" value="ECO:0007669"/>
    <property type="project" value="UniProtKB-KW"/>
</dbReference>
<dbReference type="Pfam" id="PF00200">
    <property type="entry name" value="Disintegrin"/>
    <property type="match status" value="1"/>
</dbReference>
<evidence type="ECO:0000256" key="7">
    <source>
        <dbReference type="SAM" id="SignalP"/>
    </source>
</evidence>
<keyword evidence="6" id="KW-1133">Transmembrane helix</keyword>
<keyword evidence="4" id="KW-0479">Metal-binding</keyword>
<feature type="region of interest" description="Disordered" evidence="5">
    <location>
        <begin position="211"/>
        <end position="233"/>
    </location>
</feature>
<evidence type="ECO:0000256" key="4">
    <source>
        <dbReference type="PROSITE-ProRule" id="PRU00276"/>
    </source>
</evidence>
<dbReference type="EMBL" id="JABSTR010000004">
    <property type="protein sequence ID" value="KAH9367376.1"/>
    <property type="molecule type" value="Genomic_DNA"/>
</dbReference>
<dbReference type="SUPFAM" id="SSF57552">
    <property type="entry name" value="Blood coagulation inhibitor (disintegrin)"/>
    <property type="match status" value="1"/>
</dbReference>
<keyword evidence="3" id="KW-0165">Cleavage on pair of basic residues</keyword>
<feature type="domain" description="Peptidase M12B" evidence="9">
    <location>
        <begin position="241"/>
        <end position="472"/>
    </location>
</feature>
<feature type="transmembrane region" description="Helical" evidence="6">
    <location>
        <begin position="706"/>
        <end position="727"/>
    </location>
</feature>
<evidence type="ECO:0000256" key="1">
    <source>
        <dbReference type="ARBA" id="ARBA00001809"/>
    </source>
</evidence>
<evidence type="ECO:0000256" key="2">
    <source>
        <dbReference type="ARBA" id="ARBA00012332"/>
    </source>
</evidence>
<dbReference type="AlphaFoldDB" id="A0A9J6FYB0"/>
<comment type="caution">
    <text evidence="10">The sequence shown here is derived from an EMBL/GenBank/DDBJ whole genome shotgun (WGS) entry which is preliminary data.</text>
</comment>
<name>A0A9J6FYB0_HAELO</name>
<dbReference type="InterPro" id="IPR036436">
    <property type="entry name" value="Disintegrin_dom_sf"/>
</dbReference>
<comment type="catalytic activity">
    <reaction evidence="1">
        <text>Endopeptidase of broad specificity.</text>
        <dbReference type="EC" id="3.4.24.81"/>
    </reaction>
</comment>
<dbReference type="PROSITE" id="PS50214">
    <property type="entry name" value="DISINTEGRIN_2"/>
    <property type="match status" value="1"/>
</dbReference>
<proteinExistence type="predicted"/>
<evidence type="ECO:0000313" key="11">
    <source>
        <dbReference type="Proteomes" id="UP000821853"/>
    </source>
</evidence>
<keyword evidence="6" id="KW-0472">Membrane</keyword>
<comment type="caution">
    <text evidence="4">Lacks conserved residue(s) required for the propagation of feature annotation.</text>
</comment>
<feature type="domain" description="Disintegrin" evidence="8">
    <location>
        <begin position="490"/>
        <end position="586"/>
    </location>
</feature>
<dbReference type="EC" id="3.4.24.81" evidence="2"/>
<dbReference type="Gene3D" id="3.40.390.10">
    <property type="entry name" value="Collagenase (Catalytic Domain)"/>
    <property type="match status" value="1"/>
</dbReference>
<dbReference type="PANTHER" id="PTHR45702">
    <property type="entry name" value="ADAM10/ADAM17 METALLOPEPTIDASE FAMILY MEMBER"/>
    <property type="match status" value="1"/>
</dbReference>
<keyword evidence="7" id="KW-0732">Signal</keyword>
<dbReference type="Proteomes" id="UP000821853">
    <property type="component" value="Chromosome 2"/>
</dbReference>
<feature type="binding site" evidence="4">
    <location>
        <position position="417"/>
    </location>
    <ligand>
        <name>Zn(2+)</name>
        <dbReference type="ChEBI" id="CHEBI:29105"/>
        <note>catalytic</note>
    </ligand>
</feature>
<dbReference type="SUPFAM" id="SSF55486">
    <property type="entry name" value="Metalloproteases ('zincins'), catalytic domain"/>
    <property type="match status" value="1"/>
</dbReference>
<dbReference type="Pfam" id="PF13688">
    <property type="entry name" value="Reprolysin_5"/>
    <property type="match status" value="1"/>
</dbReference>
<evidence type="ECO:0000256" key="5">
    <source>
        <dbReference type="SAM" id="MobiDB-lite"/>
    </source>
</evidence>
<feature type="chain" id="PRO_5039902698" description="ADAM10 endopeptidase" evidence="7">
    <location>
        <begin position="36"/>
        <end position="759"/>
    </location>
</feature>
<evidence type="ECO:0000256" key="6">
    <source>
        <dbReference type="SAM" id="Phobius"/>
    </source>
</evidence>
<feature type="signal peptide" evidence="7">
    <location>
        <begin position="1"/>
        <end position="35"/>
    </location>
</feature>
<feature type="active site" evidence="4">
    <location>
        <position position="418"/>
    </location>
</feature>
<dbReference type="OrthoDB" id="6506526at2759"/>
<dbReference type="Pfam" id="PF21299">
    <property type="entry name" value="ADAM10_Cys-rich"/>
    <property type="match status" value="1"/>
</dbReference>
<evidence type="ECO:0000313" key="10">
    <source>
        <dbReference type="EMBL" id="KAH9367376.1"/>
    </source>
</evidence>
<feature type="binding site" evidence="4">
    <location>
        <position position="421"/>
    </location>
    <ligand>
        <name>Zn(2+)</name>
        <dbReference type="ChEBI" id="CHEBI:29105"/>
        <note>catalytic</note>
    </ligand>
</feature>
<dbReference type="InterPro" id="IPR001590">
    <property type="entry name" value="Peptidase_M12B"/>
</dbReference>
<evidence type="ECO:0000259" key="8">
    <source>
        <dbReference type="PROSITE" id="PS50214"/>
    </source>
</evidence>
<dbReference type="GO" id="GO:0006509">
    <property type="term" value="P:membrane protein ectodomain proteolysis"/>
    <property type="evidence" value="ECO:0007669"/>
    <property type="project" value="TreeGrafter"/>
</dbReference>
<feature type="binding site" evidence="4">
    <location>
        <position position="427"/>
    </location>
    <ligand>
        <name>Zn(2+)</name>
        <dbReference type="ChEBI" id="CHEBI:29105"/>
        <note>catalytic</note>
    </ligand>
</feature>
<dbReference type="GO" id="GO:0007219">
    <property type="term" value="P:Notch signaling pathway"/>
    <property type="evidence" value="ECO:0007669"/>
    <property type="project" value="TreeGrafter"/>
</dbReference>
<dbReference type="GO" id="GO:0005886">
    <property type="term" value="C:plasma membrane"/>
    <property type="evidence" value="ECO:0007669"/>
    <property type="project" value="TreeGrafter"/>
</dbReference>
<dbReference type="VEuPathDB" id="VectorBase:HLOH_058509"/>
<organism evidence="10 11">
    <name type="scientific">Haemaphysalis longicornis</name>
    <name type="common">Bush tick</name>
    <dbReference type="NCBI Taxonomy" id="44386"/>
    <lineage>
        <taxon>Eukaryota</taxon>
        <taxon>Metazoa</taxon>
        <taxon>Ecdysozoa</taxon>
        <taxon>Arthropoda</taxon>
        <taxon>Chelicerata</taxon>
        <taxon>Arachnida</taxon>
        <taxon>Acari</taxon>
        <taxon>Parasitiformes</taxon>
        <taxon>Ixodida</taxon>
        <taxon>Ixodoidea</taxon>
        <taxon>Ixodidae</taxon>
        <taxon>Haemaphysalinae</taxon>
        <taxon>Haemaphysalis</taxon>
    </lineage>
</organism>
<dbReference type="InterPro" id="IPR051489">
    <property type="entry name" value="ADAM_Metalloproteinase"/>
</dbReference>
<dbReference type="GO" id="GO:0004222">
    <property type="term" value="F:metalloendopeptidase activity"/>
    <property type="evidence" value="ECO:0007669"/>
    <property type="project" value="InterPro"/>
</dbReference>
<protein>
    <recommendedName>
        <fullName evidence="2">ADAM10 endopeptidase</fullName>
        <ecNumber evidence="2">3.4.24.81</ecNumber>
    </recommendedName>
</protein>
<dbReference type="Gene3D" id="4.10.70.10">
    <property type="entry name" value="Disintegrin domain"/>
    <property type="match status" value="1"/>
</dbReference>
<gene>
    <name evidence="10" type="ORF">HPB48_010171</name>
</gene>
<accession>A0A9J6FYB0</accession>
<keyword evidence="4" id="KW-0862">Zinc</keyword>
<reference evidence="10 11" key="1">
    <citation type="journal article" date="2020" name="Cell">
        <title>Large-Scale Comparative Analyses of Tick Genomes Elucidate Their Genetic Diversity and Vector Capacities.</title>
        <authorList>
            <consortium name="Tick Genome and Microbiome Consortium (TIGMIC)"/>
            <person name="Jia N."/>
            <person name="Wang J."/>
            <person name="Shi W."/>
            <person name="Du L."/>
            <person name="Sun Y."/>
            <person name="Zhan W."/>
            <person name="Jiang J.F."/>
            <person name="Wang Q."/>
            <person name="Zhang B."/>
            <person name="Ji P."/>
            <person name="Bell-Sakyi L."/>
            <person name="Cui X.M."/>
            <person name="Yuan T.T."/>
            <person name="Jiang B.G."/>
            <person name="Yang W.F."/>
            <person name="Lam T.T."/>
            <person name="Chang Q.C."/>
            <person name="Ding S.J."/>
            <person name="Wang X.J."/>
            <person name="Zhu J.G."/>
            <person name="Ruan X.D."/>
            <person name="Zhao L."/>
            <person name="Wei J.T."/>
            <person name="Ye R.Z."/>
            <person name="Que T.C."/>
            <person name="Du C.H."/>
            <person name="Zhou Y.H."/>
            <person name="Cheng J.X."/>
            <person name="Dai P.F."/>
            <person name="Guo W.B."/>
            <person name="Han X.H."/>
            <person name="Huang E.J."/>
            <person name="Li L.F."/>
            <person name="Wei W."/>
            <person name="Gao Y.C."/>
            <person name="Liu J.Z."/>
            <person name="Shao H.Z."/>
            <person name="Wang X."/>
            <person name="Wang C.C."/>
            <person name="Yang T.C."/>
            <person name="Huo Q.B."/>
            <person name="Li W."/>
            <person name="Chen H.Y."/>
            <person name="Chen S.E."/>
            <person name="Zhou L.G."/>
            <person name="Ni X.B."/>
            <person name="Tian J.H."/>
            <person name="Sheng Y."/>
            <person name="Liu T."/>
            <person name="Pan Y.S."/>
            <person name="Xia L.Y."/>
            <person name="Li J."/>
            <person name="Zhao F."/>
            <person name="Cao W.C."/>
        </authorList>
    </citation>
    <scope>NUCLEOTIDE SEQUENCE [LARGE SCALE GENOMIC DNA]</scope>
    <source>
        <strain evidence="10">HaeL-2018</strain>
    </source>
</reference>
<dbReference type="OMA" id="EPAWMYS"/>
<dbReference type="InterPro" id="IPR049038">
    <property type="entry name" value="ADAM10_Cys-rich"/>
</dbReference>
<sequence length="759" mass="84074">MATKYETTACLADHRTELLMRLVAVLLLLPAGSRATELGPFIRNFELLSYPLQANSSARRTKRATADTSGTTHIRFSAQGRDFHLVLGPDVSAFSNDFVARTPSGPVDVDFHTRSPVTWRISTGDGRVFYVEPAWRYPALQSPQPGHSIVYAAEDVRLPPELQGTRGGCGLDRLQKHLVAEGAGLPAHQASHLWRSPQHRGRRIRRSPDIAEYPGVGTQEPRTRHRAPKGRIGARQASNRRLCHLQIVVDHHLYEFFAKDTDDKTARERITSLVNVHITSTNVIYSAVDFDGIVGMRFVVQDLRINDTGACNGPEARRNPFCRADLDATVMLKIFSYESRNEFCLSYAWTYRDLGEGTLGLAYLAYASKEIGGVCEKYRRVNTREGTRLMALNSGVVTFSLHGGPVAQAVSEVTVAHEFGHSFGSPHDQSRECAPGGVNGNFIMYPRATTGLRPNNRRFSSCSVGSISRLLHAILNRLYDKENCFLTHQQSFCGNNVHEEGEQCDCGFHERDCRDKCCYAPKNQAGAKGCTLKPNAMCSPSAGACCTGECGFTNALHVCAVANECNEQSRCTGAQAQCPEPPHKPDHVTECNNGTQVCIEGRCEGSICQKYQYEDCQRVSGSPADMCLVDCKAPGSDGPCLDTCKEPRLRPICGKKRERGAACNENRGYCDVFRRCRTVDEGGPLNRLEQLLVPNRLRAWIKTHTWLLAIMGVLVLISVLLFIRFCAVMTPTNNPRLPRAKTFKESVRHPLELLKITSN</sequence>
<keyword evidence="6" id="KW-0812">Transmembrane</keyword>